<dbReference type="Pfam" id="PF01266">
    <property type="entry name" value="DAO"/>
    <property type="match status" value="1"/>
</dbReference>
<dbReference type="Gene3D" id="3.30.9.10">
    <property type="entry name" value="D-Amino Acid Oxidase, subunit A, domain 2"/>
    <property type="match status" value="1"/>
</dbReference>
<dbReference type="OrthoDB" id="7777654at2759"/>
<dbReference type="GO" id="GO:0016491">
    <property type="term" value="F:oxidoreductase activity"/>
    <property type="evidence" value="ECO:0007669"/>
    <property type="project" value="UniProtKB-KW"/>
</dbReference>
<dbReference type="GeneID" id="40317186"/>
<evidence type="ECO:0000256" key="3">
    <source>
        <dbReference type="ARBA" id="ARBA00046185"/>
    </source>
</evidence>
<organism evidence="6 7">
    <name type="scientific">Trypanosoma conorhini</name>
    <dbReference type="NCBI Taxonomy" id="83891"/>
    <lineage>
        <taxon>Eukaryota</taxon>
        <taxon>Discoba</taxon>
        <taxon>Euglenozoa</taxon>
        <taxon>Kinetoplastea</taxon>
        <taxon>Metakinetoplastina</taxon>
        <taxon>Trypanosomatida</taxon>
        <taxon>Trypanosomatidae</taxon>
        <taxon>Trypanosoma</taxon>
    </lineage>
</organism>
<dbReference type="RefSeq" id="XP_029229341.1">
    <property type="nucleotide sequence ID" value="XM_029370493.1"/>
</dbReference>
<evidence type="ECO:0000313" key="6">
    <source>
        <dbReference type="EMBL" id="RNF20845.1"/>
    </source>
</evidence>
<comment type="caution">
    <text evidence="6">The sequence shown here is derived from an EMBL/GenBank/DDBJ whole genome shotgun (WGS) entry which is preliminary data.</text>
</comment>
<dbReference type="PANTHER" id="PTHR13847">
    <property type="entry name" value="SARCOSINE DEHYDROGENASE-RELATED"/>
    <property type="match status" value="1"/>
</dbReference>
<dbReference type="Gene3D" id="3.50.50.60">
    <property type="entry name" value="FAD/NAD(P)-binding domain"/>
    <property type="match status" value="2"/>
</dbReference>
<dbReference type="EMBL" id="MKKU01000169">
    <property type="protein sequence ID" value="RNF20845.1"/>
    <property type="molecule type" value="Genomic_DNA"/>
</dbReference>
<feature type="region of interest" description="Disordered" evidence="4">
    <location>
        <begin position="1"/>
        <end position="21"/>
    </location>
</feature>
<dbReference type="PANTHER" id="PTHR13847:SF287">
    <property type="entry name" value="FAD-DEPENDENT OXIDOREDUCTASE DOMAIN-CONTAINING PROTEIN 1"/>
    <property type="match status" value="1"/>
</dbReference>
<dbReference type="Proteomes" id="UP000284403">
    <property type="component" value="Unassembled WGS sequence"/>
</dbReference>
<evidence type="ECO:0000313" key="7">
    <source>
        <dbReference type="Proteomes" id="UP000284403"/>
    </source>
</evidence>
<evidence type="ECO:0000256" key="2">
    <source>
        <dbReference type="ARBA" id="ARBA00039785"/>
    </source>
</evidence>
<dbReference type="SUPFAM" id="SSF51971">
    <property type="entry name" value="Nucleotide-binding domain"/>
    <property type="match status" value="1"/>
</dbReference>
<gene>
    <name evidence="6" type="ORF">Tco025E_03575</name>
</gene>
<dbReference type="GO" id="GO:0005737">
    <property type="term" value="C:cytoplasm"/>
    <property type="evidence" value="ECO:0007669"/>
    <property type="project" value="TreeGrafter"/>
</dbReference>
<keyword evidence="1" id="KW-0560">Oxidoreductase</keyword>
<dbReference type="InterPro" id="IPR036188">
    <property type="entry name" value="FAD/NAD-bd_sf"/>
</dbReference>
<reference evidence="6 7" key="1">
    <citation type="journal article" date="2018" name="BMC Genomics">
        <title>Genomic comparison of Trypanosoma conorhini and Trypanosoma rangeli to Trypanosoma cruzi strains of high and low virulence.</title>
        <authorList>
            <person name="Bradwell K.R."/>
            <person name="Koparde V.N."/>
            <person name="Matveyev A.V."/>
            <person name="Serrano M.G."/>
            <person name="Alves J.M."/>
            <person name="Parikh H."/>
            <person name="Huang B."/>
            <person name="Lee V."/>
            <person name="Espinosa-Alvarez O."/>
            <person name="Ortiz P.A."/>
            <person name="Costa-Martins A.G."/>
            <person name="Teixeira M.M."/>
            <person name="Buck G.A."/>
        </authorList>
    </citation>
    <scope>NUCLEOTIDE SEQUENCE [LARGE SCALE GENOMIC DNA]</scope>
    <source>
        <strain evidence="6 7">025E</strain>
    </source>
</reference>
<keyword evidence="7" id="KW-1185">Reference proteome</keyword>
<name>A0A3R7S404_9TRYP</name>
<comment type="function">
    <text evidence="3">Required for the assembly of the mitochondrial membrane respiratory chain NADH dehydrogenase (Complex I). Involved in mid-late stages of complex I assembly.</text>
</comment>
<sequence>MGIWASRACGTTAVSSAPPHGRDTDALLKDFDTTAPTVAVIGAGMAGVHAAYELAQLGFRVTVFEQRRAVGLGETQYAFPFVGVGLLQPYIHALRMGRELLHGTLKVACPDIISAEGSWNSFFSAAIHRWLWARRWNTLTDAQVMQYTNNLSRLSVDVVEDLARRHRSLSPYILSRSVSVGTFDPTAGGAGGVDIAATAHSRPLLIDPVGWTRELARIAQRQYGVEFLLGERLVDSTTYLRYSAEMVSTLRFARETDGHTEFNNRRFDVVVLTAGTHTGPLTWGSSQLPIIGLSGCSVALKANSSAVASSPLAGALDRVAPGLVSLSPGSHLVAYKLPARDDAESNAEDSIILQGLMSFDSTVKSEANVVGMLKCLEKYLRVKCSLHLPLLQEYQQQRPRVDEVAEAASAPIPHMRAARYIRSFTPDGVPLITNNGAAFNSFVCAGFGDHVADMAPGSARILAKLIEAQASVMLHSDEEELQRGGKRIDPVMTERRLVQLHQELQMLWNGWLATAAPPPGQEVKTFGQNPFSVSRFAGVVRDKAPEVTHTSFLCRLSTAETALVRASEPWGHYLNKQAIKLARQDNMPDWLRTIVYYYFNAEEDDEELRRSRQQYAEGIRRIREEFEGNTRAASSSLPCDGTAR</sequence>
<feature type="domain" description="FAD dependent oxidoreductase" evidence="5">
    <location>
        <begin position="38"/>
        <end position="465"/>
    </location>
</feature>
<dbReference type="AlphaFoldDB" id="A0A3R7S404"/>
<dbReference type="InterPro" id="IPR006076">
    <property type="entry name" value="FAD-dep_OxRdtase"/>
</dbReference>
<accession>A0A3R7S404</accession>
<evidence type="ECO:0000259" key="5">
    <source>
        <dbReference type="Pfam" id="PF01266"/>
    </source>
</evidence>
<evidence type="ECO:0000256" key="1">
    <source>
        <dbReference type="ARBA" id="ARBA00023002"/>
    </source>
</evidence>
<evidence type="ECO:0000256" key="4">
    <source>
        <dbReference type="SAM" id="MobiDB-lite"/>
    </source>
</evidence>
<protein>
    <recommendedName>
        <fullName evidence="2">FAD-dependent oxidoreductase domain-containing protein 1</fullName>
    </recommendedName>
</protein>
<proteinExistence type="predicted"/>